<organism evidence="4 5">
    <name type="scientific">Tritrichomonas musculus</name>
    <dbReference type="NCBI Taxonomy" id="1915356"/>
    <lineage>
        <taxon>Eukaryota</taxon>
        <taxon>Metamonada</taxon>
        <taxon>Parabasalia</taxon>
        <taxon>Tritrichomonadida</taxon>
        <taxon>Tritrichomonadidae</taxon>
        <taxon>Tritrichomonas</taxon>
    </lineage>
</organism>
<sequence>MSIDQSFQHFGYNPIYSAPLQYYLYQGLPSFQTYSFIYSSFPYSVTNDALSQSSCSSLSSKSKNSNTLFVKNLPFEMSSDKVKKMFEKYGEVAFIKSQIHERGIAFITFYDMRSAEKAYEKLHGTDFHGRHLVVDFSFKKNNQNNSKISLFVIIEFLNYSQGIPLNLDIIKRSMSSFGEIYNAFEISPDKYAIQYYDYRCSQSAARLGNNFSIDGKRCNIYIPEDDPLSTSQSSLSWDPSAIIPEKSAILSSLSSSANHPYTLFPSAYNTYNYSQHLQSQNQEIPTQPLFQTYQQSPLQALPQISQQQTLQSQATQGQVQIQMPQSPLQQNIASVNHEAAIPTLIQENDQLIESLKKLNFAL</sequence>
<evidence type="ECO:0000256" key="2">
    <source>
        <dbReference type="PROSITE-ProRule" id="PRU00176"/>
    </source>
</evidence>
<keyword evidence="5" id="KW-1185">Reference proteome</keyword>
<comment type="caution">
    <text evidence="4">The sequence shown here is derived from an EMBL/GenBank/DDBJ whole genome shotgun (WGS) entry which is preliminary data.</text>
</comment>
<dbReference type="Pfam" id="PF00076">
    <property type="entry name" value="RRM_1"/>
    <property type="match status" value="1"/>
</dbReference>
<dbReference type="EMBL" id="JAPFFF010000001">
    <property type="protein sequence ID" value="KAK8900063.1"/>
    <property type="molecule type" value="Genomic_DNA"/>
</dbReference>
<dbReference type="InterPro" id="IPR035979">
    <property type="entry name" value="RBD_domain_sf"/>
</dbReference>
<keyword evidence="1 2" id="KW-0694">RNA-binding</keyword>
<evidence type="ECO:0000259" key="3">
    <source>
        <dbReference type="PROSITE" id="PS50102"/>
    </source>
</evidence>
<dbReference type="CDD" id="cd00590">
    <property type="entry name" value="RRM_SF"/>
    <property type="match status" value="1"/>
</dbReference>
<proteinExistence type="predicted"/>
<evidence type="ECO:0000313" key="4">
    <source>
        <dbReference type="EMBL" id="KAK8900063.1"/>
    </source>
</evidence>
<dbReference type="PANTHER" id="PTHR23189">
    <property type="entry name" value="RNA RECOGNITION MOTIF-CONTAINING"/>
    <property type="match status" value="1"/>
</dbReference>
<feature type="domain" description="RRM" evidence="3">
    <location>
        <begin position="66"/>
        <end position="139"/>
    </location>
</feature>
<dbReference type="InterPro" id="IPR012677">
    <property type="entry name" value="Nucleotide-bd_a/b_plait_sf"/>
</dbReference>
<dbReference type="Gene3D" id="3.30.70.330">
    <property type="match status" value="1"/>
</dbReference>
<evidence type="ECO:0000256" key="1">
    <source>
        <dbReference type="ARBA" id="ARBA00022884"/>
    </source>
</evidence>
<dbReference type="SMART" id="SM00360">
    <property type="entry name" value="RRM"/>
    <property type="match status" value="1"/>
</dbReference>
<dbReference type="PROSITE" id="PS50102">
    <property type="entry name" value="RRM"/>
    <property type="match status" value="1"/>
</dbReference>
<protein>
    <recommendedName>
        <fullName evidence="3">RRM domain-containing protein</fullName>
    </recommendedName>
</protein>
<dbReference type="SUPFAM" id="SSF54928">
    <property type="entry name" value="RNA-binding domain, RBD"/>
    <property type="match status" value="1"/>
</dbReference>
<dbReference type="Proteomes" id="UP001470230">
    <property type="component" value="Unassembled WGS sequence"/>
</dbReference>
<dbReference type="InterPro" id="IPR000504">
    <property type="entry name" value="RRM_dom"/>
</dbReference>
<accession>A0ABR2LAK3</accession>
<reference evidence="4 5" key="1">
    <citation type="submission" date="2024-04" db="EMBL/GenBank/DDBJ databases">
        <title>Tritrichomonas musculus Genome.</title>
        <authorList>
            <person name="Alves-Ferreira E."/>
            <person name="Grigg M."/>
            <person name="Lorenzi H."/>
            <person name="Galac M."/>
        </authorList>
    </citation>
    <scope>NUCLEOTIDE SEQUENCE [LARGE SCALE GENOMIC DNA]</scope>
    <source>
        <strain evidence="4 5">EAF2021</strain>
    </source>
</reference>
<gene>
    <name evidence="4" type="ORF">M9Y10_002386</name>
</gene>
<evidence type="ECO:0000313" key="5">
    <source>
        <dbReference type="Proteomes" id="UP001470230"/>
    </source>
</evidence>
<name>A0ABR2LAK3_9EUKA</name>